<name>A0ABS2RGP3_9ACTN</name>
<reference evidence="2 3" key="1">
    <citation type="submission" date="2021-01" db="EMBL/GenBank/DDBJ databases">
        <title>Sequencing the genomes of 1000 actinobacteria strains.</title>
        <authorList>
            <person name="Klenk H.-P."/>
        </authorList>
    </citation>
    <scope>NUCLEOTIDE SEQUENCE [LARGE SCALE GENOMIC DNA]</scope>
    <source>
        <strain evidence="2 3">DSM 18662</strain>
    </source>
</reference>
<protein>
    <submittedName>
        <fullName evidence="2">Pimeloyl-ACP methyl ester carboxylesterase</fullName>
    </submittedName>
</protein>
<feature type="domain" description="AB hydrolase-1" evidence="1">
    <location>
        <begin position="41"/>
        <end position="287"/>
    </location>
</feature>
<dbReference type="Pfam" id="PF12697">
    <property type="entry name" value="Abhydrolase_6"/>
    <property type="match status" value="1"/>
</dbReference>
<dbReference type="PRINTS" id="PR00111">
    <property type="entry name" value="ABHYDROLASE"/>
</dbReference>
<dbReference type="InterPro" id="IPR029058">
    <property type="entry name" value="AB_hydrolase_fold"/>
</dbReference>
<evidence type="ECO:0000313" key="2">
    <source>
        <dbReference type="EMBL" id="MBM7797853.1"/>
    </source>
</evidence>
<evidence type="ECO:0000259" key="1">
    <source>
        <dbReference type="Pfam" id="PF12697"/>
    </source>
</evidence>
<comment type="caution">
    <text evidence="2">The sequence shown here is derived from an EMBL/GenBank/DDBJ whole genome shotgun (WGS) entry which is preliminary data.</text>
</comment>
<dbReference type="PANTHER" id="PTHR43798:SF33">
    <property type="entry name" value="HYDROLASE, PUTATIVE (AFU_ORTHOLOGUE AFUA_2G14860)-RELATED"/>
    <property type="match status" value="1"/>
</dbReference>
<dbReference type="InterPro" id="IPR000639">
    <property type="entry name" value="Epox_hydrolase-like"/>
</dbReference>
<keyword evidence="3" id="KW-1185">Reference proteome</keyword>
<dbReference type="SUPFAM" id="SSF53474">
    <property type="entry name" value="alpha/beta-Hydrolases"/>
    <property type="match status" value="1"/>
</dbReference>
<dbReference type="Gene3D" id="3.40.50.1820">
    <property type="entry name" value="alpha/beta hydrolase"/>
    <property type="match status" value="1"/>
</dbReference>
<dbReference type="PRINTS" id="PR00412">
    <property type="entry name" value="EPOXHYDRLASE"/>
</dbReference>
<dbReference type="PANTHER" id="PTHR43798">
    <property type="entry name" value="MONOACYLGLYCEROL LIPASE"/>
    <property type="match status" value="1"/>
</dbReference>
<organism evidence="2 3">
    <name type="scientific">Microlunatus panaciterrae</name>
    <dbReference type="NCBI Taxonomy" id="400768"/>
    <lineage>
        <taxon>Bacteria</taxon>
        <taxon>Bacillati</taxon>
        <taxon>Actinomycetota</taxon>
        <taxon>Actinomycetes</taxon>
        <taxon>Propionibacteriales</taxon>
        <taxon>Propionibacteriaceae</taxon>
        <taxon>Microlunatus</taxon>
    </lineage>
</organism>
<proteinExistence type="predicted"/>
<dbReference type="InterPro" id="IPR050266">
    <property type="entry name" value="AB_hydrolase_sf"/>
</dbReference>
<dbReference type="RefSeq" id="WP_204916484.1">
    <property type="nucleotide sequence ID" value="NZ_BAAAQP010000011.1"/>
</dbReference>
<gene>
    <name evidence="2" type="ORF">JOE57_000774</name>
</gene>
<accession>A0ABS2RGP3</accession>
<sequence>MITSPYAAALDALGGRRRVSRVAGSATAYWVYGEQTAKPPLVVVHGFRGDHHGLEPIVAQLAGRQVIAPDLPGFGESSPFTDRRHDVDGYAGWLVDFVAQVTPGGRTILLGHSFGSVVVAAALSRGLAAHRAIMVNPIAAPALAGPRGVLTRLTAGYYRLGAALPERLGLGLLANRGIVRGLSMVMAKTPDRERRRWIHDQHHRYFSRFANRQVVLEAFRAATGTDVSQYASTIPVPVLLIGADRDDVTAPAAQYHLVSLFPNAELIMIPRVGHLIHYEAPERAAAAILAFTGPQRHADNPAPPSPDGSG</sequence>
<dbReference type="EMBL" id="JAFBCF010000001">
    <property type="protein sequence ID" value="MBM7797853.1"/>
    <property type="molecule type" value="Genomic_DNA"/>
</dbReference>
<evidence type="ECO:0000313" key="3">
    <source>
        <dbReference type="Proteomes" id="UP000704762"/>
    </source>
</evidence>
<dbReference type="Proteomes" id="UP000704762">
    <property type="component" value="Unassembled WGS sequence"/>
</dbReference>
<dbReference type="InterPro" id="IPR000073">
    <property type="entry name" value="AB_hydrolase_1"/>
</dbReference>